<keyword evidence="1" id="KW-0175">Coiled coil</keyword>
<keyword evidence="4" id="KW-1185">Reference proteome</keyword>
<evidence type="ECO:0000313" key="3">
    <source>
        <dbReference type="EMBL" id="KAF2904252.1"/>
    </source>
</evidence>
<reference evidence="3" key="1">
    <citation type="submission" date="2019-08" db="EMBL/GenBank/DDBJ databases">
        <title>The genome of the North American firefly Photinus pyralis.</title>
        <authorList>
            <consortium name="Photinus pyralis genome working group"/>
            <person name="Fallon T.R."/>
            <person name="Sander Lower S.E."/>
            <person name="Weng J.-K."/>
        </authorList>
    </citation>
    <scope>NUCLEOTIDE SEQUENCE</scope>
    <source>
        <strain evidence="3">TRF0915ILg1</strain>
        <tissue evidence="3">Whole body</tissue>
    </source>
</reference>
<sequence>MFITLNIAGETYTFLAAYGPGENDSKESIEAFWDNMQEGLDRKKGKMTRWERSREESSIIDYVLVEAGELKTVKDIQVRRSAEISSDDLLLAATINRGRKIKTNAGKEKLRSVIDTQKLKSKNCKRRYQERIREEIEAEKHELELENIEQLRQLFKNICPKAAEDVCRRKNEIMARTFQKRARRGASDGEESGTPPVG</sequence>
<evidence type="ECO:0000256" key="1">
    <source>
        <dbReference type="SAM" id="Coils"/>
    </source>
</evidence>
<accession>A0A8K0DJ82</accession>
<name>A0A8K0DJ82_IGNLU</name>
<comment type="caution">
    <text evidence="3">The sequence shown here is derived from an EMBL/GenBank/DDBJ whole genome shotgun (WGS) entry which is preliminary data.</text>
</comment>
<organism evidence="3 4">
    <name type="scientific">Ignelater luminosus</name>
    <name type="common">Cucubano</name>
    <name type="synonym">Pyrophorus luminosus</name>
    <dbReference type="NCBI Taxonomy" id="2038154"/>
    <lineage>
        <taxon>Eukaryota</taxon>
        <taxon>Metazoa</taxon>
        <taxon>Ecdysozoa</taxon>
        <taxon>Arthropoda</taxon>
        <taxon>Hexapoda</taxon>
        <taxon>Insecta</taxon>
        <taxon>Pterygota</taxon>
        <taxon>Neoptera</taxon>
        <taxon>Endopterygota</taxon>
        <taxon>Coleoptera</taxon>
        <taxon>Polyphaga</taxon>
        <taxon>Elateriformia</taxon>
        <taxon>Elateroidea</taxon>
        <taxon>Elateridae</taxon>
        <taxon>Agrypninae</taxon>
        <taxon>Pyrophorini</taxon>
        <taxon>Ignelater</taxon>
    </lineage>
</organism>
<dbReference type="AlphaFoldDB" id="A0A8K0DJ82"/>
<feature type="coiled-coil region" evidence="1">
    <location>
        <begin position="126"/>
        <end position="158"/>
    </location>
</feature>
<protein>
    <submittedName>
        <fullName evidence="3">Uncharacterized protein</fullName>
    </submittedName>
</protein>
<dbReference type="Proteomes" id="UP000801492">
    <property type="component" value="Unassembled WGS sequence"/>
</dbReference>
<evidence type="ECO:0000256" key="2">
    <source>
        <dbReference type="SAM" id="MobiDB-lite"/>
    </source>
</evidence>
<proteinExistence type="predicted"/>
<evidence type="ECO:0000313" key="4">
    <source>
        <dbReference type="Proteomes" id="UP000801492"/>
    </source>
</evidence>
<dbReference type="EMBL" id="VTPC01000808">
    <property type="protein sequence ID" value="KAF2904252.1"/>
    <property type="molecule type" value="Genomic_DNA"/>
</dbReference>
<feature type="region of interest" description="Disordered" evidence="2">
    <location>
        <begin position="178"/>
        <end position="198"/>
    </location>
</feature>
<gene>
    <name evidence="3" type="ORF">ILUMI_01917</name>
</gene>